<dbReference type="PANTHER" id="PTHR38130">
    <property type="entry name" value="EF-HAND DOMAIN-CONTAINING PROTEIN"/>
    <property type="match status" value="1"/>
</dbReference>
<proteinExistence type="predicted"/>
<dbReference type="Proteomes" id="UP000572268">
    <property type="component" value="Unassembled WGS sequence"/>
</dbReference>
<dbReference type="PANTHER" id="PTHR38130:SF1">
    <property type="entry name" value="EF-HAND DOMAIN-CONTAINING PROTEIN"/>
    <property type="match status" value="1"/>
</dbReference>
<name>A0A7J6KV03_PEROL</name>
<sequence>MVMCRDETLPFARREDTMSLDTIKPKDVPRGRILYVKDTDASLTTIDIDKCKPTYYWLDYLRKPEFSLKCDVPGMRSKSYYPPVVNRPRDLSLTTQDIEWAQPKITRFRTNRVLDPLNPMYKLPKSEAVPVEPPRFNGRLTNDIRGRVRERLIPDRNYVRDPNDVSDIEYARTKSVQEQLNDIKKRGAPRAQRTRDLSLTAKDINAGPLDGRLPAMRGTDPLEPTYVIPINPVLSRGRLPPATSLNHIWSEEVRSVENPKMEPMVIGEVPLSRPRKLQWDNGEPLFSLLKEDIAGASSQRHVGSIPFNIYEQPVEERPDFHSTADIPGAQVNSLAKGIVTRRKLDPQNPKYTFLDGTRGVVPRRVSINSYGALGHEAARPATEVVSEAERGLPPAAPRPAKNGNFECESEVPGPARTPVKVPDVVLPVKVPPRETVAKDRITAISPERRQTPTAQQNEVPSARHSVVTASTPGMTPAQRLDQFITPGPTARSSPPPV</sequence>
<feature type="compositionally biased region" description="Basic and acidic residues" evidence="1">
    <location>
        <begin position="439"/>
        <end position="450"/>
    </location>
</feature>
<gene>
    <name evidence="2" type="ORF">FOL46_000638</name>
</gene>
<evidence type="ECO:0000313" key="3">
    <source>
        <dbReference type="Proteomes" id="UP000572268"/>
    </source>
</evidence>
<comment type="caution">
    <text evidence="2">The sequence shown here is derived from an EMBL/GenBank/DDBJ whole genome shotgun (WGS) entry which is preliminary data.</text>
</comment>
<feature type="region of interest" description="Disordered" evidence="1">
    <location>
        <begin position="383"/>
        <end position="414"/>
    </location>
</feature>
<reference evidence="2 3" key="1">
    <citation type="submission" date="2020-04" db="EMBL/GenBank/DDBJ databases">
        <title>Perkinsus olseni comparative genomics.</title>
        <authorList>
            <person name="Bogema D.R."/>
        </authorList>
    </citation>
    <scope>NUCLEOTIDE SEQUENCE [LARGE SCALE GENOMIC DNA]</scope>
    <source>
        <strain evidence="2">ATCC PRA-31</strain>
    </source>
</reference>
<dbReference type="EMBL" id="JABANN010001147">
    <property type="protein sequence ID" value="KAF4650920.1"/>
    <property type="molecule type" value="Genomic_DNA"/>
</dbReference>
<accession>A0A7J6KV03</accession>
<evidence type="ECO:0000256" key="1">
    <source>
        <dbReference type="SAM" id="MobiDB-lite"/>
    </source>
</evidence>
<organism evidence="2 3">
    <name type="scientific">Perkinsus olseni</name>
    <name type="common">Perkinsus atlanticus</name>
    <dbReference type="NCBI Taxonomy" id="32597"/>
    <lineage>
        <taxon>Eukaryota</taxon>
        <taxon>Sar</taxon>
        <taxon>Alveolata</taxon>
        <taxon>Perkinsozoa</taxon>
        <taxon>Perkinsea</taxon>
        <taxon>Perkinsida</taxon>
        <taxon>Perkinsidae</taxon>
        <taxon>Perkinsus</taxon>
    </lineage>
</organism>
<evidence type="ECO:0000313" key="2">
    <source>
        <dbReference type="EMBL" id="KAF4650920.1"/>
    </source>
</evidence>
<feature type="region of interest" description="Disordered" evidence="1">
    <location>
        <begin position="439"/>
        <end position="497"/>
    </location>
</feature>
<protein>
    <submittedName>
        <fullName evidence="2">Uncharacterized protein</fullName>
    </submittedName>
</protein>
<dbReference type="AlphaFoldDB" id="A0A7J6KV03"/>